<keyword evidence="2" id="KW-1185">Reference proteome</keyword>
<comment type="caution">
    <text evidence="1">The sequence shown here is derived from an EMBL/GenBank/DDBJ whole genome shotgun (WGS) entry which is preliminary data.</text>
</comment>
<dbReference type="InterPro" id="IPR023393">
    <property type="entry name" value="START-like_dom_sf"/>
</dbReference>
<dbReference type="CDD" id="cd07820">
    <property type="entry name" value="SRPBCC_3"/>
    <property type="match status" value="1"/>
</dbReference>
<sequence>MPRIELSTRINASIQTVFDLSRSIDLHVESTLQTNEKAVAGRTSGLISMGEEVTWEATHFGVRQRLTSRIVAFEPPRYFRDSMVAGIFKRFDHDHFFEPEEENTLMVDIFDFTAPLGMLGRVADVLFLERYLRNLLQTRNQFIKSVAETGRSSVRC</sequence>
<evidence type="ECO:0008006" key="3">
    <source>
        <dbReference type="Google" id="ProtNLM"/>
    </source>
</evidence>
<gene>
    <name evidence="1" type="ORF">Pla144_18200</name>
</gene>
<evidence type="ECO:0000313" key="1">
    <source>
        <dbReference type="EMBL" id="TWU28530.1"/>
    </source>
</evidence>
<reference evidence="1 2" key="1">
    <citation type="submission" date="2019-02" db="EMBL/GenBank/DDBJ databases">
        <title>Deep-cultivation of Planctomycetes and their phenomic and genomic characterization uncovers novel biology.</title>
        <authorList>
            <person name="Wiegand S."/>
            <person name="Jogler M."/>
            <person name="Boedeker C."/>
            <person name="Pinto D."/>
            <person name="Vollmers J."/>
            <person name="Rivas-Marin E."/>
            <person name="Kohn T."/>
            <person name="Peeters S.H."/>
            <person name="Heuer A."/>
            <person name="Rast P."/>
            <person name="Oberbeckmann S."/>
            <person name="Bunk B."/>
            <person name="Jeske O."/>
            <person name="Meyerdierks A."/>
            <person name="Storesund J.E."/>
            <person name="Kallscheuer N."/>
            <person name="Luecker S."/>
            <person name="Lage O.M."/>
            <person name="Pohl T."/>
            <person name="Merkel B.J."/>
            <person name="Hornburger P."/>
            <person name="Mueller R.-W."/>
            <person name="Bruemmer F."/>
            <person name="Labrenz M."/>
            <person name="Spormann A.M."/>
            <person name="Op Den Camp H."/>
            <person name="Overmann J."/>
            <person name="Amann R."/>
            <person name="Jetten M.S.M."/>
            <person name="Mascher T."/>
            <person name="Medema M.H."/>
            <person name="Devos D.P."/>
            <person name="Kaster A.-K."/>
            <person name="Ovreas L."/>
            <person name="Rohde M."/>
            <person name="Galperin M.Y."/>
            <person name="Jogler C."/>
        </authorList>
    </citation>
    <scope>NUCLEOTIDE SEQUENCE [LARGE SCALE GENOMIC DNA]</scope>
    <source>
        <strain evidence="1 2">Pla144</strain>
    </source>
</reference>
<organism evidence="1 2">
    <name type="scientific">Bythopirellula polymerisocia</name>
    <dbReference type="NCBI Taxonomy" id="2528003"/>
    <lineage>
        <taxon>Bacteria</taxon>
        <taxon>Pseudomonadati</taxon>
        <taxon>Planctomycetota</taxon>
        <taxon>Planctomycetia</taxon>
        <taxon>Pirellulales</taxon>
        <taxon>Lacipirellulaceae</taxon>
        <taxon>Bythopirellula</taxon>
    </lineage>
</organism>
<dbReference type="AlphaFoldDB" id="A0A5C6CVB8"/>
<proteinExistence type="predicted"/>
<accession>A0A5C6CVB8</accession>
<protein>
    <recommendedName>
        <fullName evidence="3">Polyketide cyclase / dehydrase and lipid transport</fullName>
    </recommendedName>
</protein>
<dbReference type="RefSeq" id="WP_146450089.1">
    <property type="nucleotide sequence ID" value="NZ_SJPS01000002.1"/>
</dbReference>
<evidence type="ECO:0000313" key="2">
    <source>
        <dbReference type="Proteomes" id="UP000318437"/>
    </source>
</evidence>
<dbReference type="EMBL" id="SJPS01000002">
    <property type="protein sequence ID" value="TWU28530.1"/>
    <property type="molecule type" value="Genomic_DNA"/>
</dbReference>
<dbReference type="SUPFAM" id="SSF55961">
    <property type="entry name" value="Bet v1-like"/>
    <property type="match status" value="1"/>
</dbReference>
<dbReference type="Gene3D" id="3.30.530.20">
    <property type="match status" value="1"/>
</dbReference>
<dbReference type="OrthoDB" id="9801773at2"/>
<name>A0A5C6CVB8_9BACT</name>
<dbReference type="Proteomes" id="UP000318437">
    <property type="component" value="Unassembled WGS sequence"/>
</dbReference>